<evidence type="ECO:0000313" key="1">
    <source>
        <dbReference type="EMBL" id="CAE6441814.1"/>
    </source>
</evidence>
<dbReference type="EMBL" id="CAJMWW010000093">
    <property type="protein sequence ID" value="CAE6441814.1"/>
    <property type="molecule type" value="Genomic_DNA"/>
</dbReference>
<comment type="caution">
    <text evidence="1">The sequence shown here is derived from an EMBL/GenBank/DDBJ whole genome shotgun (WGS) entry which is preliminary data.</text>
</comment>
<dbReference type="Proteomes" id="UP000663841">
    <property type="component" value="Unassembled WGS sequence"/>
</dbReference>
<organism evidence="1 2">
    <name type="scientific">Rhizoctonia solani</name>
    <dbReference type="NCBI Taxonomy" id="456999"/>
    <lineage>
        <taxon>Eukaryota</taxon>
        <taxon>Fungi</taxon>
        <taxon>Dikarya</taxon>
        <taxon>Basidiomycota</taxon>
        <taxon>Agaricomycotina</taxon>
        <taxon>Agaricomycetes</taxon>
        <taxon>Cantharellales</taxon>
        <taxon>Ceratobasidiaceae</taxon>
        <taxon>Rhizoctonia</taxon>
    </lineage>
</organism>
<evidence type="ECO:0000313" key="2">
    <source>
        <dbReference type="Proteomes" id="UP000663841"/>
    </source>
</evidence>
<gene>
    <name evidence="1" type="ORF">RDB_LOCUS95856</name>
</gene>
<dbReference type="AlphaFoldDB" id="A0A8H3AW10"/>
<name>A0A8H3AW10_9AGAM</name>
<sequence length="235" mass="26364">MTDTIPPHTCTWPEELHTVETRAHEIVVGTATLVEQPTYGVVNVIFCAVFQSTPPEPHMVAPQGLQTPITEQSWPPLPPAFQHSPSKDIFVNQELELEPGPEDSIEDSKFPDFSVYRINRHGCFTEGGGPDTLRMIVEVKHGDDASSTTVRLSDKVRLQLLGYFLLVRANSVDAGVMLIVKGNAYFWHYDELGGNGVTVSMELHGRYSRGIDSWKFLQFLRRWKAGEEGVRFDLP</sequence>
<protein>
    <submittedName>
        <fullName evidence="1">Uncharacterized protein</fullName>
    </submittedName>
</protein>
<reference evidence="1" key="1">
    <citation type="submission" date="2021-01" db="EMBL/GenBank/DDBJ databases">
        <authorList>
            <person name="Kaushik A."/>
        </authorList>
    </citation>
    <scope>NUCLEOTIDE SEQUENCE</scope>
    <source>
        <strain evidence="1">AG3-T5</strain>
    </source>
</reference>
<accession>A0A8H3AW10</accession>
<proteinExistence type="predicted"/>